<reference evidence="1" key="1">
    <citation type="submission" date="2020-02" db="EMBL/GenBank/DDBJ databases">
        <authorList>
            <person name="Shen X.-R."/>
            <person name="Zhang Y.-X."/>
        </authorList>
    </citation>
    <scope>NUCLEOTIDE SEQUENCE</scope>
    <source>
        <strain evidence="1">SYP-B3998</strain>
    </source>
</reference>
<protein>
    <submittedName>
        <fullName evidence="1">Uncharacterized protein</fullName>
    </submittedName>
</protein>
<proteinExistence type="predicted"/>
<accession>A0A6G4A0J7</accession>
<name>A0A6G4A0J7_9BACL</name>
<organism evidence="1">
    <name type="scientific">Paenibacillus sp. SYP-B3998</name>
    <dbReference type="NCBI Taxonomy" id="2678564"/>
    <lineage>
        <taxon>Bacteria</taxon>
        <taxon>Bacillati</taxon>
        <taxon>Bacillota</taxon>
        <taxon>Bacilli</taxon>
        <taxon>Bacillales</taxon>
        <taxon>Paenibacillaceae</taxon>
        <taxon>Paenibacillus</taxon>
    </lineage>
</organism>
<dbReference type="AlphaFoldDB" id="A0A6G4A0J7"/>
<gene>
    <name evidence="1" type="ORF">GK047_18000</name>
</gene>
<dbReference type="EMBL" id="JAAIKC010000007">
    <property type="protein sequence ID" value="NEW07895.1"/>
    <property type="molecule type" value="Genomic_DNA"/>
</dbReference>
<comment type="caution">
    <text evidence="1">The sequence shown here is derived from an EMBL/GenBank/DDBJ whole genome shotgun (WGS) entry which is preliminary data.</text>
</comment>
<dbReference type="RefSeq" id="WP_205516863.1">
    <property type="nucleotide sequence ID" value="NZ_JAAIKC010000007.1"/>
</dbReference>
<sequence>MIGMERLRKANLYSLPAPTTPSLFELGNVEDILVESVIGDVTDLEMLKRSLKKANPEIVDVSPVDNDTSGVQF</sequence>
<evidence type="ECO:0000313" key="1">
    <source>
        <dbReference type="EMBL" id="NEW07895.1"/>
    </source>
</evidence>